<evidence type="ECO:0000256" key="2">
    <source>
        <dbReference type="ARBA" id="ARBA00009533"/>
    </source>
</evidence>
<evidence type="ECO:0000313" key="7">
    <source>
        <dbReference type="EMBL" id="KAK5646654.1"/>
    </source>
</evidence>
<evidence type="ECO:0000256" key="4">
    <source>
        <dbReference type="ARBA" id="ARBA00023239"/>
    </source>
</evidence>
<dbReference type="PRINTS" id="PR00800">
    <property type="entry name" value="YHDCRBOXLASE"/>
</dbReference>
<dbReference type="Gene3D" id="3.40.640.10">
    <property type="entry name" value="Type I PLP-dependent aspartate aminotransferase-like (Major domain)"/>
    <property type="match status" value="1"/>
</dbReference>
<comment type="cofactor">
    <cofactor evidence="1 5 6">
        <name>pyridoxal 5'-phosphate</name>
        <dbReference type="ChEBI" id="CHEBI:597326"/>
    </cofactor>
</comment>
<keyword evidence="3 5" id="KW-0663">Pyridoxal phosphate</keyword>
<evidence type="ECO:0000256" key="1">
    <source>
        <dbReference type="ARBA" id="ARBA00001933"/>
    </source>
</evidence>
<dbReference type="AlphaFoldDB" id="A0AAN7VMT9"/>
<evidence type="ECO:0000313" key="8">
    <source>
        <dbReference type="Proteomes" id="UP001329430"/>
    </source>
</evidence>
<evidence type="ECO:0000256" key="3">
    <source>
        <dbReference type="ARBA" id="ARBA00022898"/>
    </source>
</evidence>
<dbReference type="InterPro" id="IPR010977">
    <property type="entry name" value="Aromatic_deC"/>
</dbReference>
<dbReference type="GO" id="GO:0019752">
    <property type="term" value="P:carboxylic acid metabolic process"/>
    <property type="evidence" value="ECO:0007669"/>
    <property type="project" value="InterPro"/>
</dbReference>
<organism evidence="7 8">
    <name type="scientific">Pyrocoelia pectoralis</name>
    <dbReference type="NCBI Taxonomy" id="417401"/>
    <lineage>
        <taxon>Eukaryota</taxon>
        <taxon>Metazoa</taxon>
        <taxon>Ecdysozoa</taxon>
        <taxon>Arthropoda</taxon>
        <taxon>Hexapoda</taxon>
        <taxon>Insecta</taxon>
        <taxon>Pterygota</taxon>
        <taxon>Neoptera</taxon>
        <taxon>Endopterygota</taxon>
        <taxon>Coleoptera</taxon>
        <taxon>Polyphaga</taxon>
        <taxon>Elateriformia</taxon>
        <taxon>Elateroidea</taxon>
        <taxon>Lampyridae</taxon>
        <taxon>Lampyrinae</taxon>
        <taxon>Pyrocoelia</taxon>
    </lineage>
</organism>
<dbReference type="InterPro" id="IPR015421">
    <property type="entry name" value="PyrdxlP-dep_Trfase_major"/>
</dbReference>
<dbReference type="InterPro" id="IPR015424">
    <property type="entry name" value="PyrdxlP-dep_Trfase"/>
</dbReference>
<dbReference type="GO" id="GO:0030170">
    <property type="term" value="F:pyridoxal phosphate binding"/>
    <property type="evidence" value="ECO:0007669"/>
    <property type="project" value="InterPro"/>
</dbReference>
<dbReference type="InterPro" id="IPR002129">
    <property type="entry name" value="PyrdxlP-dep_de-COase"/>
</dbReference>
<dbReference type="Pfam" id="PF00282">
    <property type="entry name" value="Pyridoxal_deC"/>
    <property type="match status" value="1"/>
</dbReference>
<protein>
    <recommendedName>
        <fullName evidence="9">Dopa decarboxylase</fullName>
    </recommendedName>
</protein>
<evidence type="ECO:0000256" key="6">
    <source>
        <dbReference type="RuleBase" id="RU000382"/>
    </source>
</evidence>
<dbReference type="GO" id="GO:0005737">
    <property type="term" value="C:cytoplasm"/>
    <property type="evidence" value="ECO:0007669"/>
    <property type="project" value="TreeGrafter"/>
</dbReference>
<sequence length="485" mass="54652">MDVSEFREFGKAVVDHIADYWESLPNRHALPVVKPGDIAKSLPSKAPVKGEHWEEILKDIDSIIQPGLTHWQSPNFHGYFPSGHSFPSIVGELLTAGFGCMAFNWMGSPAGTELEITMMNWLGQALGLPQYFLNCDEGPGGGVIHGSASEAVLVALLAARDKTLNSFINKQNGVRRSNLRENLVAYTSDQANSCIEKAAKIASVTIKQLKTHNCQLRGSTLRDEIFKDKANGFVPCIVIATMGTTGTCACDCLDEIGQICKEENIWFHIDAAYAGSAMICPEYRPFMGGVELSDSINVSPHKWMLVNYDCTATWFRDHRYVIDSIGVKRVYLDDQSSEYGIDYHNWQTPLGRRIRSIKLWFVLRSYGIEGIQRYIRNHVALAKYFEQLVNTDSRFEVCSSCMGLVSFRLKRRNSLTELLLKTIIDDGKYYYTPYKIGNKFVIRFAVCTRITKSEDIKNAWNAIVDYTNTMQWDLNGTHNGFIKSI</sequence>
<dbReference type="PANTHER" id="PTHR11999">
    <property type="entry name" value="GROUP II PYRIDOXAL-5-PHOSPHATE DECARBOXYLASE"/>
    <property type="match status" value="1"/>
</dbReference>
<dbReference type="Gene3D" id="3.90.1150.10">
    <property type="entry name" value="Aspartate Aminotransferase, domain 1"/>
    <property type="match status" value="1"/>
</dbReference>
<dbReference type="SUPFAM" id="SSF53383">
    <property type="entry name" value="PLP-dependent transferases"/>
    <property type="match status" value="1"/>
</dbReference>
<proteinExistence type="inferred from homology"/>
<comment type="similarity">
    <text evidence="2 6">Belongs to the group II decarboxylase family.</text>
</comment>
<gene>
    <name evidence="7" type="ORF">RI129_005118</name>
</gene>
<dbReference type="Gene3D" id="1.20.1340.10">
    <property type="entry name" value="dopa decarboxylase, N-terminal domain"/>
    <property type="match status" value="1"/>
</dbReference>
<name>A0AAN7VMT9_9COLE</name>
<reference evidence="7 8" key="1">
    <citation type="journal article" date="2024" name="Insects">
        <title>An Improved Chromosome-Level Genome Assembly of the Firefly Pyrocoelia pectoralis.</title>
        <authorList>
            <person name="Fu X."/>
            <person name="Meyer-Rochow V.B."/>
            <person name="Ballantyne L."/>
            <person name="Zhu X."/>
        </authorList>
    </citation>
    <scope>NUCLEOTIDE SEQUENCE [LARGE SCALE GENOMIC DNA]</scope>
    <source>
        <strain evidence="7">XCY_ONT2</strain>
    </source>
</reference>
<evidence type="ECO:0000256" key="5">
    <source>
        <dbReference type="PIRSR" id="PIRSR602129-50"/>
    </source>
</evidence>
<keyword evidence="8" id="KW-1185">Reference proteome</keyword>
<dbReference type="EMBL" id="JAVRBK010000003">
    <property type="protein sequence ID" value="KAK5646654.1"/>
    <property type="molecule type" value="Genomic_DNA"/>
</dbReference>
<comment type="caution">
    <text evidence="7">The sequence shown here is derived from an EMBL/GenBank/DDBJ whole genome shotgun (WGS) entry which is preliminary data.</text>
</comment>
<dbReference type="GO" id="GO:0006520">
    <property type="term" value="P:amino acid metabolic process"/>
    <property type="evidence" value="ECO:0007669"/>
    <property type="project" value="InterPro"/>
</dbReference>
<feature type="modified residue" description="N6-(pyridoxal phosphate)lysine" evidence="5">
    <location>
        <position position="302"/>
    </location>
</feature>
<dbReference type="GO" id="GO:0006584">
    <property type="term" value="P:catecholamine metabolic process"/>
    <property type="evidence" value="ECO:0007669"/>
    <property type="project" value="TreeGrafter"/>
</dbReference>
<accession>A0AAN7VMT9</accession>
<dbReference type="GO" id="GO:0004058">
    <property type="term" value="F:aromatic-L-amino-acid decarboxylase activity"/>
    <property type="evidence" value="ECO:0007669"/>
    <property type="project" value="TreeGrafter"/>
</dbReference>
<keyword evidence="4 6" id="KW-0456">Lyase</keyword>
<dbReference type="FunFam" id="3.40.640.10:FF:000025">
    <property type="entry name" value="Histidine decarboxylase"/>
    <property type="match status" value="1"/>
</dbReference>
<dbReference type="Proteomes" id="UP001329430">
    <property type="component" value="Chromosome 3"/>
</dbReference>
<dbReference type="InterPro" id="IPR015422">
    <property type="entry name" value="PyrdxlP-dep_Trfase_small"/>
</dbReference>
<evidence type="ECO:0008006" key="9">
    <source>
        <dbReference type="Google" id="ProtNLM"/>
    </source>
</evidence>
<dbReference type="PANTHER" id="PTHR11999:SF60">
    <property type="entry name" value="3,4-DIHYDROXYPHENYLACETALDEHYDE SYNTHASE"/>
    <property type="match status" value="1"/>
</dbReference>